<dbReference type="Gene3D" id="2.180.10.10">
    <property type="entry name" value="RHS repeat-associated core"/>
    <property type="match status" value="2"/>
</dbReference>
<dbReference type="AlphaFoldDB" id="A0A4Q1DD98"/>
<gene>
    <name evidence="1" type="ORF">ESB13_07465</name>
</gene>
<accession>A0A4Q1DD98</accession>
<dbReference type="NCBIfam" id="TIGR03696">
    <property type="entry name" value="Rhs_assc_core"/>
    <property type="match status" value="1"/>
</dbReference>
<dbReference type="InterPro" id="IPR022385">
    <property type="entry name" value="Rhs_assc_core"/>
</dbReference>
<dbReference type="OrthoDB" id="976756at2"/>
<evidence type="ECO:0000313" key="1">
    <source>
        <dbReference type="EMBL" id="RXK86633.1"/>
    </source>
</evidence>
<keyword evidence="2" id="KW-1185">Reference proteome</keyword>
<dbReference type="EMBL" id="SDHZ01000001">
    <property type="protein sequence ID" value="RXK86633.1"/>
    <property type="molecule type" value="Genomic_DNA"/>
</dbReference>
<dbReference type="RefSeq" id="WP_129002381.1">
    <property type="nucleotide sequence ID" value="NZ_SDHZ01000001.1"/>
</dbReference>
<organism evidence="1 2">
    <name type="scientific">Filimonas effusa</name>
    <dbReference type="NCBI Taxonomy" id="2508721"/>
    <lineage>
        <taxon>Bacteria</taxon>
        <taxon>Pseudomonadati</taxon>
        <taxon>Bacteroidota</taxon>
        <taxon>Chitinophagia</taxon>
        <taxon>Chitinophagales</taxon>
        <taxon>Chitinophagaceae</taxon>
        <taxon>Filimonas</taxon>
    </lineage>
</organism>
<evidence type="ECO:0008006" key="3">
    <source>
        <dbReference type="Google" id="ProtNLM"/>
    </source>
</evidence>
<proteinExistence type="predicted"/>
<comment type="caution">
    <text evidence="1">The sequence shown here is derived from an EMBL/GenBank/DDBJ whole genome shotgun (WGS) entry which is preliminary data.</text>
</comment>
<name>A0A4Q1DD98_9BACT</name>
<evidence type="ECO:0000313" key="2">
    <source>
        <dbReference type="Proteomes" id="UP000290545"/>
    </source>
</evidence>
<reference evidence="1 2" key="1">
    <citation type="submission" date="2019-01" db="EMBL/GenBank/DDBJ databases">
        <title>Filimonas sp. strain TTM-71.</title>
        <authorList>
            <person name="Chen W.-M."/>
        </authorList>
    </citation>
    <scope>NUCLEOTIDE SEQUENCE [LARGE SCALE GENOMIC DNA]</scope>
    <source>
        <strain evidence="1 2">TTM-71</strain>
    </source>
</reference>
<sequence>MDRNTEWEDYSYDVNGNLIKDKNKRIGEDPAGAIVYNHLNLPWLITVKDASGDIKGTITYIYDAAGNKLEKRVEELPLAGNNYKNKHTYTTYLSGHVYENNVLQFLGQEEGRIRPQRDTRGSATGVYYYDYYVKDHLGNVRLTLTDEHQADAYPVATLENGTLENEKRYYDIPAGSRVTAGSVHYPYAEGNSYVESLNGNSNKTGTSILLKVMAGDKVNIAADSWYERSPSSGDVSSLPVGELLSTLAGGISGAGGGSHSAAQLLEDGNLKNGLTSFLVQKADADYANNGAGKPKAYLNYVLFDEQLNAVISDDGNNSGVSGMGDEGKQTPVGVSERLMTRNGYLYIFVSNETRGTDVVFDNLQVTHIRGPLCEETHYYPFGLTMAGISSRAANTLDNKYLFGGKEEQSKEFSDRSGLDWYDFEARIYDVQIGRMNQIDPHSFNYDGWTTYNYCANNPIALTDPTGMDWYTDKEGKYQYDPKVTKDSKLSADQTYVGVTYQIKDKKGGVIEDYRKDGSIMYANESSAYTRIVDRTKQTGNESMAVLTDKGTLVLPDYKNNQSTVDLADYGYSTKNGNVVDASGKEYSTTATVHTHPKGSGPSTYTADGYGDLGFAAYSTPNKPVFVIQMQGTKADPISFIIAASNPSRKAADFNYQVVSFSKHFPSYNAQSIQHMPNSVNLRQFAKQNNNFIQLLKK</sequence>
<protein>
    <recommendedName>
        <fullName evidence="3">RHS repeat-associated core domain-containing protein</fullName>
    </recommendedName>
</protein>
<dbReference type="Proteomes" id="UP000290545">
    <property type="component" value="Unassembled WGS sequence"/>
</dbReference>